<dbReference type="PROSITE" id="PS51367">
    <property type="entry name" value="THAUMATIN_2"/>
    <property type="match status" value="2"/>
</dbReference>
<dbReference type="PANTHER" id="PTHR31048">
    <property type="entry name" value="OS03G0233200 PROTEIN"/>
    <property type="match status" value="1"/>
</dbReference>
<accession>A0A2I0AB63</accession>
<dbReference type="SUPFAM" id="SSF49870">
    <property type="entry name" value="Osmotin, thaumatin-like protein"/>
    <property type="match status" value="2"/>
</dbReference>
<keyword evidence="3" id="KW-1185">Reference proteome</keyword>
<reference evidence="2 3" key="1">
    <citation type="journal article" date="2017" name="Nature">
        <title>The Apostasia genome and the evolution of orchids.</title>
        <authorList>
            <person name="Zhang G.Q."/>
            <person name="Liu K.W."/>
            <person name="Li Z."/>
            <person name="Lohaus R."/>
            <person name="Hsiao Y.Y."/>
            <person name="Niu S.C."/>
            <person name="Wang J.Y."/>
            <person name="Lin Y.C."/>
            <person name="Xu Q."/>
            <person name="Chen L.J."/>
            <person name="Yoshida K."/>
            <person name="Fujiwara S."/>
            <person name="Wang Z.W."/>
            <person name="Zhang Y.Q."/>
            <person name="Mitsuda N."/>
            <person name="Wang M."/>
            <person name="Liu G.H."/>
            <person name="Pecoraro L."/>
            <person name="Huang H.X."/>
            <person name="Xiao X.J."/>
            <person name="Lin M."/>
            <person name="Wu X.Y."/>
            <person name="Wu W.L."/>
            <person name="Chen Y.Y."/>
            <person name="Chang S.B."/>
            <person name="Sakamoto S."/>
            <person name="Ohme-Takagi M."/>
            <person name="Yagi M."/>
            <person name="Zeng S.J."/>
            <person name="Shen C.Y."/>
            <person name="Yeh C.M."/>
            <person name="Luo Y.B."/>
            <person name="Tsai W.C."/>
            <person name="Van de Peer Y."/>
            <person name="Liu Z.J."/>
        </authorList>
    </citation>
    <scope>NUCLEOTIDE SEQUENCE [LARGE SCALE GENOMIC DNA]</scope>
    <source>
        <strain evidence="3">cv. Shenzhen</strain>
        <tissue evidence="2">Stem</tissue>
    </source>
</reference>
<name>A0A2I0AB63_9ASPA</name>
<proteinExistence type="predicted"/>
<dbReference type="InterPro" id="IPR001938">
    <property type="entry name" value="Thaumatin"/>
</dbReference>
<dbReference type="CDD" id="cd09218">
    <property type="entry name" value="TLP-PA"/>
    <property type="match status" value="2"/>
</dbReference>
<dbReference type="InterPro" id="IPR037176">
    <property type="entry name" value="Osmotin/thaumatin-like_sf"/>
</dbReference>
<feature type="signal peptide" evidence="1">
    <location>
        <begin position="1"/>
        <end position="22"/>
    </location>
</feature>
<feature type="chain" id="PRO_5014112341" evidence="1">
    <location>
        <begin position="23"/>
        <end position="461"/>
    </location>
</feature>
<sequence>MARAIQALVFFIIVLCAQGANSAVFTVRNNCRFTVWLGALTASNSAPLPTTGAELRPGYATSFTAPFKWSGRMWGRTGCRTDASGRFFCSTGDCGSGQIPCNGAGGAPPASLAEFTLNSDAGGKDFYDTSLVDGFNVPIGIRPVARGCSASVCAADINSRCPPELQVKGPMGIVVACKSACLAFNDDRHCCRGAFGSPQTCTPTNYSQIFKSACPQSYSYAFDDASISHATIFTIKNNCPFTVWLGTLAGSSSAALPTTGAELPPGHAISFISPFKWSGRMWGRTGCSTDSSCRFSCATGDCGSGQIPCNGAGGSPPASLSEFTLNSAADGKDFYDTNLVDGFNVPVGITPVAGGCDSTVCAADMNCRCPPELQVKAPGGNVVACKSACLAFNDDWHCCRGAFGSPESCTPMNYSEIFKAACPQSYTHAFDDASSTFTCPGSNYAVNFCPQKSTLTYQLML</sequence>
<dbReference type="Proteomes" id="UP000236161">
    <property type="component" value="Unassembled WGS sequence"/>
</dbReference>
<dbReference type="EMBL" id="KZ452001">
    <property type="protein sequence ID" value="PKA52791.1"/>
    <property type="molecule type" value="Genomic_DNA"/>
</dbReference>
<dbReference type="PRINTS" id="PR00347">
    <property type="entry name" value="THAUMATIN"/>
</dbReference>
<dbReference type="PROSITE" id="PS00316">
    <property type="entry name" value="THAUMATIN_1"/>
    <property type="match status" value="1"/>
</dbReference>
<evidence type="ECO:0000313" key="3">
    <source>
        <dbReference type="Proteomes" id="UP000236161"/>
    </source>
</evidence>
<evidence type="ECO:0000313" key="2">
    <source>
        <dbReference type="EMBL" id="PKA52791.1"/>
    </source>
</evidence>
<evidence type="ECO:0000256" key="1">
    <source>
        <dbReference type="SAM" id="SignalP"/>
    </source>
</evidence>
<dbReference type="InterPro" id="IPR017949">
    <property type="entry name" value="Thaumatin_CS"/>
</dbReference>
<dbReference type="AlphaFoldDB" id="A0A2I0AB63"/>
<gene>
    <name evidence="2" type="primary">TL1</name>
    <name evidence="2" type="ORF">AXF42_Ash001772</name>
</gene>
<protein>
    <submittedName>
        <fullName evidence="2">Thaumatin-like protein 1</fullName>
    </submittedName>
</protein>
<organism evidence="2 3">
    <name type="scientific">Apostasia shenzhenica</name>
    <dbReference type="NCBI Taxonomy" id="1088818"/>
    <lineage>
        <taxon>Eukaryota</taxon>
        <taxon>Viridiplantae</taxon>
        <taxon>Streptophyta</taxon>
        <taxon>Embryophyta</taxon>
        <taxon>Tracheophyta</taxon>
        <taxon>Spermatophyta</taxon>
        <taxon>Magnoliopsida</taxon>
        <taxon>Liliopsida</taxon>
        <taxon>Asparagales</taxon>
        <taxon>Orchidaceae</taxon>
        <taxon>Apostasioideae</taxon>
        <taxon>Apostasia</taxon>
    </lineage>
</organism>
<dbReference type="Gene3D" id="2.60.110.10">
    <property type="entry name" value="Thaumatin"/>
    <property type="match status" value="2"/>
</dbReference>
<dbReference type="STRING" id="1088818.A0A2I0AB63"/>
<dbReference type="SMART" id="SM00205">
    <property type="entry name" value="THN"/>
    <property type="match status" value="2"/>
</dbReference>
<keyword evidence="1" id="KW-0732">Signal</keyword>
<dbReference type="FunFam" id="2.60.110.10:FF:000004">
    <property type="entry name" value="THAUMATIN-LIKE PROTEIN 1"/>
    <property type="match status" value="2"/>
</dbReference>
<dbReference type="OrthoDB" id="430315at2759"/>
<dbReference type="Pfam" id="PF00314">
    <property type="entry name" value="Thaumatin"/>
    <property type="match status" value="2"/>
</dbReference>